<dbReference type="Proteomes" id="UP001359559">
    <property type="component" value="Unassembled WGS sequence"/>
</dbReference>
<feature type="compositionally biased region" description="Basic and acidic residues" evidence="1">
    <location>
        <begin position="107"/>
        <end position="125"/>
    </location>
</feature>
<feature type="region of interest" description="Disordered" evidence="1">
    <location>
        <begin position="102"/>
        <end position="125"/>
    </location>
</feature>
<evidence type="ECO:0000313" key="2">
    <source>
        <dbReference type="EMBL" id="KAK7293926.1"/>
    </source>
</evidence>
<evidence type="ECO:0000313" key="3">
    <source>
        <dbReference type="Proteomes" id="UP001359559"/>
    </source>
</evidence>
<organism evidence="2 3">
    <name type="scientific">Clitoria ternatea</name>
    <name type="common">Butterfly pea</name>
    <dbReference type="NCBI Taxonomy" id="43366"/>
    <lineage>
        <taxon>Eukaryota</taxon>
        <taxon>Viridiplantae</taxon>
        <taxon>Streptophyta</taxon>
        <taxon>Embryophyta</taxon>
        <taxon>Tracheophyta</taxon>
        <taxon>Spermatophyta</taxon>
        <taxon>Magnoliopsida</taxon>
        <taxon>eudicotyledons</taxon>
        <taxon>Gunneridae</taxon>
        <taxon>Pentapetalae</taxon>
        <taxon>rosids</taxon>
        <taxon>fabids</taxon>
        <taxon>Fabales</taxon>
        <taxon>Fabaceae</taxon>
        <taxon>Papilionoideae</taxon>
        <taxon>50 kb inversion clade</taxon>
        <taxon>NPAAA clade</taxon>
        <taxon>indigoferoid/millettioid clade</taxon>
        <taxon>Phaseoleae</taxon>
        <taxon>Clitoria</taxon>
    </lineage>
</organism>
<sequence>MVAVRDCCMCGCLTNGGSSGWELFYTTETEKKMKHNCWSYCSGRHRSSLEKRNAKEETQLLKRVGVSPVVAAVAGGYLRLLKQKKRKKHSCWSCCSGHWSCRGHRRSSPEKKNAEQSREQKKNELLQEKKKEKWEKWEKLGFLIENLRNRRETEKNYLDTPPKSETESF</sequence>
<protein>
    <submittedName>
        <fullName evidence="2">Uncharacterized protein</fullName>
    </submittedName>
</protein>
<keyword evidence="3" id="KW-1185">Reference proteome</keyword>
<comment type="caution">
    <text evidence="2">The sequence shown here is derived from an EMBL/GenBank/DDBJ whole genome shotgun (WGS) entry which is preliminary data.</text>
</comment>
<name>A0AAN9J9D7_CLITE</name>
<evidence type="ECO:0000256" key="1">
    <source>
        <dbReference type="SAM" id="MobiDB-lite"/>
    </source>
</evidence>
<accession>A0AAN9J9D7</accession>
<reference evidence="2 3" key="1">
    <citation type="submission" date="2024-01" db="EMBL/GenBank/DDBJ databases">
        <title>The genomes of 5 underutilized Papilionoideae crops provide insights into root nodulation and disease resistance.</title>
        <authorList>
            <person name="Yuan L."/>
        </authorList>
    </citation>
    <scope>NUCLEOTIDE SEQUENCE [LARGE SCALE GENOMIC DNA]</scope>
    <source>
        <strain evidence="2">LY-2023</strain>
        <tissue evidence="2">Leaf</tissue>
    </source>
</reference>
<gene>
    <name evidence="2" type="ORF">RJT34_16806</name>
</gene>
<proteinExistence type="predicted"/>
<dbReference type="AlphaFoldDB" id="A0AAN9J9D7"/>
<dbReference type="EMBL" id="JAYKXN010000004">
    <property type="protein sequence ID" value="KAK7293926.1"/>
    <property type="molecule type" value="Genomic_DNA"/>
</dbReference>